<comment type="caution">
    <text evidence="4">The sequence shown here is derived from an EMBL/GenBank/DDBJ whole genome shotgun (WGS) entry which is preliminary data.</text>
</comment>
<dbReference type="SUPFAM" id="SSF51735">
    <property type="entry name" value="NAD(P)-binding Rossmann-fold domains"/>
    <property type="match status" value="1"/>
</dbReference>
<dbReference type="Proteomes" id="UP000321769">
    <property type="component" value="Unassembled WGS sequence"/>
</dbReference>
<dbReference type="PANTHER" id="PTHR10996:SF178">
    <property type="entry name" value="2-HYDROXYACID DEHYDROGENASE YGL185C-RELATED"/>
    <property type="match status" value="1"/>
</dbReference>
<dbReference type="InterPro" id="IPR036291">
    <property type="entry name" value="NAD(P)-bd_dom_sf"/>
</dbReference>
<dbReference type="GO" id="GO:0030267">
    <property type="term" value="F:glyoxylate reductase (NADPH) activity"/>
    <property type="evidence" value="ECO:0007669"/>
    <property type="project" value="TreeGrafter"/>
</dbReference>
<feature type="domain" description="D-isomer specific 2-hydroxyacid dehydrogenase NAD-binding" evidence="3">
    <location>
        <begin position="97"/>
        <end position="266"/>
    </location>
</feature>
<dbReference type="GO" id="GO:0005829">
    <property type="term" value="C:cytosol"/>
    <property type="evidence" value="ECO:0007669"/>
    <property type="project" value="TreeGrafter"/>
</dbReference>
<dbReference type="InterPro" id="IPR050223">
    <property type="entry name" value="D-isomer_2-hydroxyacid_DH"/>
</dbReference>
<dbReference type="PANTHER" id="PTHR10996">
    <property type="entry name" value="2-HYDROXYACID DEHYDROGENASE-RELATED"/>
    <property type="match status" value="1"/>
</dbReference>
<dbReference type="RefSeq" id="WP_146827708.1">
    <property type="nucleotide sequence ID" value="NZ_BAAAYQ010000001.1"/>
</dbReference>
<keyword evidence="5" id="KW-1185">Reference proteome</keyword>
<dbReference type="Gene3D" id="3.40.50.720">
    <property type="entry name" value="NAD(P)-binding Rossmann-like Domain"/>
    <property type="match status" value="2"/>
</dbReference>
<organism evidence="4 5">
    <name type="scientific">Aeromicrobium flavum</name>
    <dbReference type="NCBI Taxonomy" id="416568"/>
    <lineage>
        <taxon>Bacteria</taxon>
        <taxon>Bacillati</taxon>
        <taxon>Actinomycetota</taxon>
        <taxon>Actinomycetes</taxon>
        <taxon>Propionibacteriales</taxon>
        <taxon>Nocardioidaceae</taxon>
        <taxon>Aeromicrobium</taxon>
    </lineage>
</organism>
<dbReference type="EMBL" id="BJZQ01000011">
    <property type="protein sequence ID" value="GEO89837.1"/>
    <property type="molecule type" value="Genomic_DNA"/>
</dbReference>
<dbReference type="GO" id="GO:0016618">
    <property type="term" value="F:hydroxypyruvate reductase [NAD(P)H] activity"/>
    <property type="evidence" value="ECO:0007669"/>
    <property type="project" value="TreeGrafter"/>
</dbReference>
<reference evidence="4 5" key="1">
    <citation type="submission" date="2019-07" db="EMBL/GenBank/DDBJ databases">
        <title>Whole genome shotgun sequence of Aeromicrobium flavum NBRC 107625.</title>
        <authorList>
            <person name="Hosoyama A."/>
            <person name="Uohara A."/>
            <person name="Ohji S."/>
            <person name="Ichikawa N."/>
        </authorList>
    </citation>
    <scope>NUCLEOTIDE SEQUENCE [LARGE SCALE GENOMIC DNA]</scope>
    <source>
        <strain evidence="4 5">NBRC 107625</strain>
    </source>
</reference>
<dbReference type="InterPro" id="IPR006140">
    <property type="entry name" value="D-isomer_DH_NAD-bd"/>
</dbReference>
<evidence type="ECO:0000259" key="3">
    <source>
        <dbReference type="Pfam" id="PF02826"/>
    </source>
</evidence>
<dbReference type="Pfam" id="PF02826">
    <property type="entry name" value="2-Hacid_dh_C"/>
    <property type="match status" value="1"/>
</dbReference>
<sequence length="307" mass="32612">MIRVSVPDEAWHRALEDLDVELVRWDGTSTQPEGWLDLAVWPYTLAPADLAAIDASRIGLVQGQSLGYDGVADALPAGGRYANVVGVHEDSTAEMAVALLLAAVRNLDVFAAQQAQGRWRKARSSSLVDRRVMLLGVGGIGSRVAARLDGFGCEIVRVGSTARDDERGHVHGTAELADLLPTVDAVVVAVPLTPDTERLVDADFLARLPDGAIVVNVARGRTADTDAVLAEAGRLRYASDVFDPEPLPRDHPLWSARGVIITPHVGGRDDDEDGPAAQDAVRAQIARLVAGEEPVDVVVDHRAVGTS</sequence>
<proteinExistence type="predicted"/>
<evidence type="ECO:0000256" key="2">
    <source>
        <dbReference type="ARBA" id="ARBA00023027"/>
    </source>
</evidence>
<dbReference type="AlphaFoldDB" id="A0A512HWL3"/>
<keyword evidence="1" id="KW-0560">Oxidoreductase</keyword>
<evidence type="ECO:0000313" key="5">
    <source>
        <dbReference type="Proteomes" id="UP000321769"/>
    </source>
</evidence>
<accession>A0A512HWL3</accession>
<evidence type="ECO:0000256" key="1">
    <source>
        <dbReference type="ARBA" id="ARBA00023002"/>
    </source>
</evidence>
<evidence type="ECO:0000313" key="4">
    <source>
        <dbReference type="EMBL" id="GEO89837.1"/>
    </source>
</evidence>
<gene>
    <name evidence="4" type="ORF">AFL01nite_21640</name>
</gene>
<name>A0A512HWL3_9ACTN</name>
<dbReference type="OrthoDB" id="4324715at2"/>
<dbReference type="GO" id="GO:0051287">
    <property type="term" value="F:NAD binding"/>
    <property type="evidence" value="ECO:0007669"/>
    <property type="project" value="InterPro"/>
</dbReference>
<keyword evidence="2" id="KW-0520">NAD</keyword>
<protein>
    <submittedName>
        <fullName evidence="4">Dehydrogenase</fullName>
    </submittedName>
</protein>